<organism evidence="1 2">
    <name type="scientific">Sphaerotilus uruguayifluvii</name>
    <dbReference type="NCBI Taxonomy" id="2735897"/>
    <lineage>
        <taxon>Bacteria</taxon>
        <taxon>Pseudomonadati</taxon>
        <taxon>Pseudomonadota</taxon>
        <taxon>Betaproteobacteria</taxon>
        <taxon>Burkholderiales</taxon>
        <taxon>Sphaerotilaceae</taxon>
        <taxon>Sphaerotilus</taxon>
    </lineage>
</organism>
<dbReference type="EMBL" id="JABSNM010000009">
    <property type="protein sequence ID" value="NRT56641.1"/>
    <property type="molecule type" value="Genomic_DNA"/>
</dbReference>
<accession>A0ABX2G2X4</accession>
<keyword evidence="1" id="KW-0808">Transferase</keyword>
<dbReference type="NCBIfam" id="NF004798">
    <property type="entry name" value="PRK06147.1"/>
    <property type="match status" value="1"/>
</dbReference>
<reference evidence="1 2" key="1">
    <citation type="submission" date="2020-05" db="EMBL/GenBank/DDBJ databases">
        <title>Genomic Encyclopedia of Type Strains, Phase IV (KMG-V): Genome sequencing to study the core and pangenomes of soil and plant-associated prokaryotes.</title>
        <authorList>
            <person name="Whitman W."/>
        </authorList>
    </citation>
    <scope>NUCLEOTIDE SEQUENCE [LARGE SCALE GENOMIC DNA]</scope>
    <source>
        <strain evidence="1 2">C29</strain>
    </source>
</reference>
<dbReference type="Gene3D" id="3.40.47.10">
    <property type="match status" value="1"/>
</dbReference>
<sequence length="345" mass="36975">MSAPSHGQPLAIGRTGLVTSVGLSAPAACAAIRAKLTNPSETRFIDSHGEWIMAHQVPLDAPWRGRTKLVKMAALAVDEVLVEVPRVAWAGLPLLLCVAEADRPGRLDGLDDLLFTELQAELDTRFHPASVVVAHGRVAVAVALLKARALIWQGGFEQVLIAATDSLLTWPTLSHYEREDRLLTPTNSNGFMPGEGAGALLVRRPAEGDELIVSGLGFGVEKAHLTSDEPLRAEGLSTAIKAALAEAGVAMHDMDFRITDLSGEQFYFKEAALALSRTLRQRKEEFDLWHPAECTGEPGAVAGVSILALADAACRKRYTKGPAIVAHMGNDAGQRAALTLHWRGR</sequence>
<comment type="caution">
    <text evidence="1">The sequence shown here is derived from an EMBL/GenBank/DDBJ whole genome shotgun (WGS) entry which is preliminary data.</text>
</comment>
<keyword evidence="1" id="KW-0012">Acyltransferase</keyword>
<dbReference type="SUPFAM" id="SSF53901">
    <property type="entry name" value="Thiolase-like"/>
    <property type="match status" value="1"/>
</dbReference>
<proteinExistence type="predicted"/>
<evidence type="ECO:0000313" key="1">
    <source>
        <dbReference type="EMBL" id="NRT56641.1"/>
    </source>
</evidence>
<dbReference type="InterPro" id="IPR016039">
    <property type="entry name" value="Thiolase-like"/>
</dbReference>
<gene>
    <name evidence="1" type="ORF">HNQ01_002384</name>
</gene>
<dbReference type="Proteomes" id="UP001516061">
    <property type="component" value="Unassembled WGS sequence"/>
</dbReference>
<dbReference type="RefSeq" id="WP_173805650.1">
    <property type="nucleotide sequence ID" value="NZ_JABSNM010000009.1"/>
</dbReference>
<keyword evidence="2" id="KW-1185">Reference proteome</keyword>
<name>A0ABX2G2X4_9BURK</name>
<protein>
    <submittedName>
        <fullName evidence="1">3-oxoacyl-[acyl-carrier-protein] synthase-1</fullName>
        <ecNumber evidence="1">2.3.1.41</ecNumber>
    </submittedName>
</protein>
<evidence type="ECO:0000313" key="2">
    <source>
        <dbReference type="Proteomes" id="UP001516061"/>
    </source>
</evidence>
<dbReference type="GO" id="GO:0004315">
    <property type="term" value="F:3-oxoacyl-[acyl-carrier-protein] synthase activity"/>
    <property type="evidence" value="ECO:0007669"/>
    <property type="project" value="UniProtKB-EC"/>
</dbReference>
<dbReference type="EC" id="2.3.1.41" evidence="1"/>